<evidence type="ECO:0000313" key="2">
    <source>
        <dbReference type="Proteomes" id="UP001598130"/>
    </source>
</evidence>
<keyword evidence="2" id="KW-1185">Reference proteome</keyword>
<comment type="caution">
    <text evidence="1">The sequence shown here is derived from an EMBL/GenBank/DDBJ whole genome shotgun (WGS) entry which is preliminary data.</text>
</comment>
<protein>
    <submittedName>
        <fullName evidence="1">Uncharacterized protein</fullName>
    </submittedName>
</protein>
<sequence length="126" mass="13761">MNTDQIAGDEGRSEEAWVIGANPELAIRARNVSMYLERGGSLKEVRLTESEHGDWSVWLRLSGRTGEYRLAKFKSDAPKLYRDVSLAVAACRDDFGYFGPIILSTDKQPSAATRAAGQDPGTAQLG</sequence>
<organism evidence="1 2">
    <name type="scientific">Phenylobacterium ferrooxidans</name>
    <dbReference type="NCBI Taxonomy" id="2982689"/>
    <lineage>
        <taxon>Bacteria</taxon>
        <taxon>Pseudomonadati</taxon>
        <taxon>Pseudomonadota</taxon>
        <taxon>Alphaproteobacteria</taxon>
        <taxon>Caulobacterales</taxon>
        <taxon>Caulobacteraceae</taxon>
        <taxon>Phenylobacterium</taxon>
    </lineage>
</organism>
<accession>A0ABW6CTS6</accession>
<proteinExistence type="predicted"/>
<evidence type="ECO:0000313" key="1">
    <source>
        <dbReference type="EMBL" id="MFD3266469.1"/>
    </source>
</evidence>
<dbReference type="Proteomes" id="UP001598130">
    <property type="component" value="Unassembled WGS sequence"/>
</dbReference>
<name>A0ABW6CTS6_9CAUL</name>
<dbReference type="RefSeq" id="WP_377371722.1">
    <property type="nucleotide sequence ID" value="NZ_JAOTJD010000060.1"/>
</dbReference>
<dbReference type="EMBL" id="JAOTJD010000060">
    <property type="protein sequence ID" value="MFD3266469.1"/>
    <property type="molecule type" value="Genomic_DNA"/>
</dbReference>
<reference evidence="1 2" key="1">
    <citation type="submission" date="2022-09" db="EMBL/GenBank/DDBJ databases">
        <title>New species of Phenylobacterium.</title>
        <authorList>
            <person name="Mieszkin S."/>
        </authorList>
    </citation>
    <scope>NUCLEOTIDE SEQUENCE [LARGE SCALE GENOMIC DNA]</scope>
    <source>
        <strain evidence="1 2">HK31-G</strain>
    </source>
</reference>
<gene>
    <name evidence="1" type="ORF">OCL97_21210</name>
</gene>